<dbReference type="AlphaFoldDB" id="A0A397Q2V2"/>
<dbReference type="RefSeq" id="WP_170144305.1">
    <property type="nucleotide sequence ID" value="NZ_QXDF01000001.1"/>
</dbReference>
<organism evidence="1 2">
    <name type="scientific">Dichotomicrobium thermohalophilum</name>
    <dbReference type="NCBI Taxonomy" id="933063"/>
    <lineage>
        <taxon>Bacteria</taxon>
        <taxon>Pseudomonadati</taxon>
        <taxon>Pseudomonadota</taxon>
        <taxon>Alphaproteobacteria</taxon>
        <taxon>Hyphomicrobiales</taxon>
        <taxon>Hyphomicrobiaceae</taxon>
        <taxon>Dichotomicrobium</taxon>
    </lineage>
</organism>
<proteinExistence type="predicted"/>
<protein>
    <recommendedName>
        <fullName evidence="3">Lipoprotein</fullName>
    </recommendedName>
</protein>
<comment type="caution">
    <text evidence="1">The sequence shown here is derived from an EMBL/GenBank/DDBJ whole genome shotgun (WGS) entry which is preliminary data.</text>
</comment>
<keyword evidence="2" id="KW-1185">Reference proteome</keyword>
<dbReference type="EMBL" id="QXDF01000001">
    <property type="protein sequence ID" value="RIA55462.1"/>
    <property type="molecule type" value="Genomic_DNA"/>
</dbReference>
<sequence length="45" mass="4462">MKGLKGVIVVATVVATAAAVSACRKEVAEPSLKLGASDVAVPVVR</sequence>
<reference evidence="1 2" key="1">
    <citation type="submission" date="2018-08" db="EMBL/GenBank/DDBJ databases">
        <title>Genomic Encyclopedia of Archaeal and Bacterial Type Strains, Phase II (KMG-II): from individual species to whole genera.</title>
        <authorList>
            <person name="Goeker M."/>
        </authorList>
    </citation>
    <scope>NUCLEOTIDE SEQUENCE [LARGE SCALE GENOMIC DNA]</scope>
    <source>
        <strain evidence="1 2">DSM 5002</strain>
    </source>
</reference>
<evidence type="ECO:0008006" key="3">
    <source>
        <dbReference type="Google" id="ProtNLM"/>
    </source>
</evidence>
<evidence type="ECO:0000313" key="1">
    <source>
        <dbReference type="EMBL" id="RIA55462.1"/>
    </source>
</evidence>
<dbReference type="Proteomes" id="UP000266273">
    <property type="component" value="Unassembled WGS sequence"/>
</dbReference>
<name>A0A397Q2V2_9HYPH</name>
<gene>
    <name evidence="1" type="ORF">BXY53_0528</name>
</gene>
<dbReference type="PROSITE" id="PS51257">
    <property type="entry name" value="PROKAR_LIPOPROTEIN"/>
    <property type="match status" value="1"/>
</dbReference>
<evidence type="ECO:0000313" key="2">
    <source>
        <dbReference type="Proteomes" id="UP000266273"/>
    </source>
</evidence>
<accession>A0A397Q2V2</accession>